<feature type="domain" description="Flavin reductase like" evidence="4">
    <location>
        <begin position="17"/>
        <end position="169"/>
    </location>
</feature>
<keyword evidence="6" id="KW-1185">Reference proteome</keyword>
<dbReference type="SMART" id="SM00903">
    <property type="entry name" value="Flavin_Reduct"/>
    <property type="match status" value="1"/>
</dbReference>
<dbReference type="AlphaFoldDB" id="A0A368TNM7"/>
<comment type="cofactor">
    <cofactor evidence="1">
        <name>FMN</name>
        <dbReference type="ChEBI" id="CHEBI:58210"/>
    </cofactor>
</comment>
<dbReference type="Pfam" id="PF01613">
    <property type="entry name" value="Flavin_Reduct"/>
    <property type="match status" value="1"/>
</dbReference>
<dbReference type="Gene3D" id="2.30.110.10">
    <property type="entry name" value="Electron Transport, Fmn-binding Protein, Chain A"/>
    <property type="match status" value="1"/>
</dbReference>
<organism evidence="5 6">
    <name type="scientific">Vreelandella rituensis</name>
    <dbReference type="NCBI Taxonomy" id="2282306"/>
    <lineage>
        <taxon>Bacteria</taxon>
        <taxon>Pseudomonadati</taxon>
        <taxon>Pseudomonadota</taxon>
        <taxon>Gammaproteobacteria</taxon>
        <taxon>Oceanospirillales</taxon>
        <taxon>Halomonadaceae</taxon>
        <taxon>Vreelandella</taxon>
    </lineage>
</organism>
<dbReference type="SUPFAM" id="SSF50475">
    <property type="entry name" value="FMN-binding split barrel"/>
    <property type="match status" value="1"/>
</dbReference>
<dbReference type="InterPro" id="IPR012349">
    <property type="entry name" value="Split_barrel_FMN-bd"/>
</dbReference>
<evidence type="ECO:0000256" key="2">
    <source>
        <dbReference type="ARBA" id="ARBA00022630"/>
    </source>
</evidence>
<accession>A0A368TNM7</accession>
<name>A0A368TNM7_9GAMM</name>
<comment type="caution">
    <text evidence="5">The sequence shown here is derived from an EMBL/GenBank/DDBJ whole genome shotgun (WGS) entry which is preliminary data.</text>
</comment>
<dbReference type="InterPro" id="IPR002563">
    <property type="entry name" value="Flavin_Rdtase-like_dom"/>
</dbReference>
<dbReference type="RefSeq" id="WP_114488419.1">
    <property type="nucleotide sequence ID" value="NZ_CBCSHM010000079.1"/>
</dbReference>
<evidence type="ECO:0000256" key="1">
    <source>
        <dbReference type="ARBA" id="ARBA00001917"/>
    </source>
</evidence>
<dbReference type="PANTHER" id="PTHR43567">
    <property type="entry name" value="FLAVOREDOXIN-RELATED-RELATED"/>
    <property type="match status" value="1"/>
</dbReference>
<dbReference type="PANTHER" id="PTHR43567:SF1">
    <property type="entry name" value="FLAVOREDOXIN"/>
    <property type="match status" value="1"/>
</dbReference>
<gene>
    <name evidence="5" type="ORF">DU506_18880</name>
</gene>
<protein>
    <submittedName>
        <fullName evidence="5">Flavin reductase family protein</fullName>
    </submittedName>
</protein>
<dbReference type="GO" id="GO:0010181">
    <property type="term" value="F:FMN binding"/>
    <property type="evidence" value="ECO:0007669"/>
    <property type="project" value="InterPro"/>
</dbReference>
<dbReference type="EMBL" id="QPIJ01000070">
    <property type="protein sequence ID" value="RCV86204.1"/>
    <property type="molecule type" value="Genomic_DNA"/>
</dbReference>
<dbReference type="InterPro" id="IPR052174">
    <property type="entry name" value="Flavoredoxin"/>
</dbReference>
<dbReference type="GO" id="GO:0016646">
    <property type="term" value="F:oxidoreductase activity, acting on the CH-NH group of donors, NAD or NADP as acceptor"/>
    <property type="evidence" value="ECO:0007669"/>
    <property type="project" value="UniProtKB-ARBA"/>
</dbReference>
<proteinExistence type="inferred from homology"/>
<evidence type="ECO:0000259" key="4">
    <source>
        <dbReference type="SMART" id="SM00903"/>
    </source>
</evidence>
<sequence>MANPIGKQHFPASNARRYLEPGPVVLITSKHNDESNIMTLGWHTILAFSPSMVGCMISEGNHSYQMIKQSRECVINLPTTELTDKVVGIGNTSGSEIDKFSTFELTQEKARLVSAPLIQECHASFECRLHDDALVDSYNFFIFEIVAAHVAPQPAYPETLHYTGDGIFMVSGNHVDKRSLFSERLL</sequence>
<comment type="similarity">
    <text evidence="3">Belongs to the flavoredoxin family.</text>
</comment>
<keyword evidence="2" id="KW-0285">Flavoprotein</keyword>
<evidence type="ECO:0000256" key="3">
    <source>
        <dbReference type="ARBA" id="ARBA00038054"/>
    </source>
</evidence>
<evidence type="ECO:0000313" key="5">
    <source>
        <dbReference type="EMBL" id="RCV86204.1"/>
    </source>
</evidence>
<evidence type="ECO:0000313" key="6">
    <source>
        <dbReference type="Proteomes" id="UP000253204"/>
    </source>
</evidence>
<reference evidence="5 6" key="1">
    <citation type="submission" date="2018-07" db="EMBL/GenBank/DDBJ databases">
        <title>Halomonas rutogse sp. nov., isolated from Lake TangqianCo on Tibetan Plateau.</title>
        <authorList>
            <person name="Lu H."/>
            <person name="Xing P."/>
            <person name="Wu Q."/>
        </authorList>
    </citation>
    <scope>NUCLEOTIDE SEQUENCE [LARGE SCALE GENOMIC DNA]</scope>
    <source>
        <strain evidence="5 6">TQ8S</strain>
    </source>
</reference>
<dbReference type="OrthoDB" id="9792436at2"/>
<dbReference type="Proteomes" id="UP000253204">
    <property type="component" value="Unassembled WGS sequence"/>
</dbReference>